<protein>
    <submittedName>
        <fullName evidence="3">Pentatricopeptide repeat-containing protein</fullName>
    </submittedName>
</protein>
<evidence type="ECO:0000313" key="4">
    <source>
        <dbReference type="Proteomes" id="UP000250321"/>
    </source>
</evidence>
<keyword evidence="4" id="KW-1185">Reference proteome</keyword>
<dbReference type="PANTHER" id="PTHR47926:SF433">
    <property type="entry name" value="PENTATRICOPEPTIDE REPEAT-CONTAINING PROTEIN"/>
    <property type="match status" value="1"/>
</dbReference>
<evidence type="ECO:0000256" key="1">
    <source>
        <dbReference type="ARBA" id="ARBA00022737"/>
    </source>
</evidence>
<dbReference type="InterPro" id="IPR011990">
    <property type="entry name" value="TPR-like_helical_dom_sf"/>
</dbReference>
<organism evidence="3 4">
    <name type="scientific">Prunus yedoensis var. nudiflora</name>
    <dbReference type="NCBI Taxonomy" id="2094558"/>
    <lineage>
        <taxon>Eukaryota</taxon>
        <taxon>Viridiplantae</taxon>
        <taxon>Streptophyta</taxon>
        <taxon>Embryophyta</taxon>
        <taxon>Tracheophyta</taxon>
        <taxon>Spermatophyta</taxon>
        <taxon>Magnoliopsida</taxon>
        <taxon>eudicotyledons</taxon>
        <taxon>Gunneridae</taxon>
        <taxon>Pentapetalae</taxon>
        <taxon>rosids</taxon>
        <taxon>fabids</taxon>
        <taxon>Rosales</taxon>
        <taxon>Rosaceae</taxon>
        <taxon>Amygdaloideae</taxon>
        <taxon>Amygdaleae</taxon>
        <taxon>Prunus</taxon>
    </lineage>
</organism>
<dbReference type="GO" id="GO:0009451">
    <property type="term" value="P:RNA modification"/>
    <property type="evidence" value="ECO:0007669"/>
    <property type="project" value="InterPro"/>
</dbReference>
<dbReference type="NCBIfam" id="TIGR00756">
    <property type="entry name" value="PPR"/>
    <property type="match status" value="1"/>
</dbReference>
<evidence type="ECO:0000313" key="3">
    <source>
        <dbReference type="EMBL" id="PQQ07707.1"/>
    </source>
</evidence>
<dbReference type="GO" id="GO:0003723">
    <property type="term" value="F:RNA binding"/>
    <property type="evidence" value="ECO:0007669"/>
    <property type="project" value="InterPro"/>
</dbReference>
<dbReference type="AlphaFoldDB" id="A0A314YMV3"/>
<reference evidence="3 4" key="1">
    <citation type="submission" date="2018-02" db="EMBL/GenBank/DDBJ databases">
        <title>Draft genome of wild Prunus yedoensis var. nudiflora.</title>
        <authorList>
            <person name="Baek S."/>
            <person name="Kim J.-H."/>
            <person name="Choi K."/>
            <person name="Kim G.-B."/>
            <person name="Cho A."/>
            <person name="Jang H."/>
            <person name="Shin C.-H."/>
            <person name="Yu H.-J."/>
            <person name="Mun J.-H."/>
        </authorList>
    </citation>
    <scope>NUCLEOTIDE SEQUENCE [LARGE SCALE GENOMIC DNA]</scope>
    <source>
        <strain evidence="4">cv. Jeju island</strain>
        <tissue evidence="3">Leaf</tissue>
    </source>
</reference>
<proteinExistence type="predicted"/>
<keyword evidence="1" id="KW-0677">Repeat</keyword>
<sequence length="90" mass="10752">MLESNTVSWVRLEGMIIEARKVFDLMPERNVVSWTSMVRFEGMISEAELLFWQMPERNVVSWTVMLGGLIQEGRIDEARRLYDMIPRRMW</sequence>
<dbReference type="PROSITE" id="PS51375">
    <property type="entry name" value="PPR"/>
    <property type="match status" value="1"/>
</dbReference>
<accession>A0A314YMV3</accession>
<dbReference type="InterPro" id="IPR046960">
    <property type="entry name" value="PPR_At4g14850-like_plant"/>
</dbReference>
<dbReference type="PANTHER" id="PTHR47926">
    <property type="entry name" value="PENTATRICOPEPTIDE REPEAT-CONTAINING PROTEIN"/>
    <property type="match status" value="1"/>
</dbReference>
<dbReference type="Proteomes" id="UP000250321">
    <property type="component" value="Unassembled WGS sequence"/>
</dbReference>
<dbReference type="EMBL" id="PJQY01000825">
    <property type="protein sequence ID" value="PQQ07707.1"/>
    <property type="molecule type" value="Genomic_DNA"/>
</dbReference>
<dbReference type="Gene3D" id="1.25.40.10">
    <property type="entry name" value="Tetratricopeptide repeat domain"/>
    <property type="match status" value="1"/>
</dbReference>
<evidence type="ECO:0000256" key="2">
    <source>
        <dbReference type="PROSITE-ProRule" id="PRU00708"/>
    </source>
</evidence>
<comment type="caution">
    <text evidence="3">The sequence shown here is derived from an EMBL/GenBank/DDBJ whole genome shotgun (WGS) entry which is preliminary data.</text>
</comment>
<dbReference type="STRING" id="2094558.A0A314YMV3"/>
<dbReference type="OrthoDB" id="1937829at2759"/>
<feature type="repeat" description="PPR" evidence="2">
    <location>
        <begin position="58"/>
        <end position="90"/>
    </location>
</feature>
<dbReference type="Pfam" id="PF01535">
    <property type="entry name" value="PPR"/>
    <property type="match status" value="3"/>
</dbReference>
<dbReference type="InterPro" id="IPR002885">
    <property type="entry name" value="PPR_rpt"/>
</dbReference>
<name>A0A314YMV3_PRUYE</name>
<gene>
    <name evidence="3" type="ORF">Pyn_26692</name>
</gene>